<reference evidence="3" key="2">
    <citation type="submission" date="2021-09" db="EMBL/GenBank/DDBJ databases">
        <authorList>
            <person name="Jia N."/>
            <person name="Wang J."/>
            <person name="Shi W."/>
            <person name="Du L."/>
            <person name="Sun Y."/>
            <person name="Zhan W."/>
            <person name="Jiang J."/>
            <person name="Wang Q."/>
            <person name="Zhang B."/>
            <person name="Ji P."/>
            <person name="Sakyi L.B."/>
            <person name="Cui X."/>
            <person name="Yuan T."/>
            <person name="Jiang B."/>
            <person name="Yang W."/>
            <person name="Lam T.T.-Y."/>
            <person name="Chang Q."/>
            <person name="Ding S."/>
            <person name="Wang X."/>
            <person name="Zhu J."/>
            <person name="Ruan X."/>
            <person name="Zhao L."/>
            <person name="Wei J."/>
            <person name="Que T."/>
            <person name="Du C."/>
            <person name="Cheng J."/>
            <person name="Dai P."/>
            <person name="Han X."/>
            <person name="Huang E."/>
            <person name="Gao Y."/>
            <person name="Liu J."/>
            <person name="Shao H."/>
            <person name="Ye R."/>
            <person name="Li L."/>
            <person name="Wei W."/>
            <person name="Wang X."/>
            <person name="Wang C."/>
            <person name="Huo Q."/>
            <person name="Li W."/>
            <person name="Guo W."/>
            <person name="Chen H."/>
            <person name="Chen S."/>
            <person name="Zhou L."/>
            <person name="Zhou L."/>
            <person name="Ni X."/>
            <person name="Tian J."/>
            <person name="Zhou Y."/>
            <person name="Sheng Y."/>
            <person name="Liu T."/>
            <person name="Pan Y."/>
            <person name="Xia L."/>
            <person name="Li J."/>
            <person name="Zhao F."/>
            <person name="Cao W."/>
        </authorList>
    </citation>
    <scope>NUCLEOTIDE SEQUENCE</scope>
    <source>
        <strain evidence="3">Rmic-2018</strain>
        <tissue evidence="3">Larvae</tissue>
    </source>
</reference>
<dbReference type="InterPro" id="IPR029526">
    <property type="entry name" value="PGBD"/>
</dbReference>
<dbReference type="Proteomes" id="UP000821866">
    <property type="component" value="Chromosome 8"/>
</dbReference>
<feature type="compositionally biased region" description="Basic and acidic residues" evidence="1">
    <location>
        <begin position="120"/>
        <end position="134"/>
    </location>
</feature>
<protein>
    <recommendedName>
        <fullName evidence="2">PiggyBac transposable element-derived protein domain-containing protein</fullName>
    </recommendedName>
</protein>
<feature type="region of interest" description="Disordered" evidence="1">
    <location>
        <begin position="104"/>
        <end position="138"/>
    </location>
</feature>
<dbReference type="PANTHER" id="PTHR47272:SF1">
    <property type="entry name" value="PIGGYBAC TRANSPOSABLE ELEMENT-DERIVED PROTEIN 3-LIKE"/>
    <property type="match status" value="1"/>
</dbReference>
<evidence type="ECO:0000256" key="1">
    <source>
        <dbReference type="SAM" id="MobiDB-lite"/>
    </source>
</evidence>
<organism evidence="3 4">
    <name type="scientific">Rhipicephalus microplus</name>
    <name type="common">Cattle tick</name>
    <name type="synonym">Boophilus microplus</name>
    <dbReference type="NCBI Taxonomy" id="6941"/>
    <lineage>
        <taxon>Eukaryota</taxon>
        <taxon>Metazoa</taxon>
        <taxon>Ecdysozoa</taxon>
        <taxon>Arthropoda</taxon>
        <taxon>Chelicerata</taxon>
        <taxon>Arachnida</taxon>
        <taxon>Acari</taxon>
        <taxon>Parasitiformes</taxon>
        <taxon>Ixodida</taxon>
        <taxon>Ixodoidea</taxon>
        <taxon>Ixodidae</taxon>
        <taxon>Rhipicephalinae</taxon>
        <taxon>Rhipicephalus</taxon>
        <taxon>Boophilus</taxon>
    </lineage>
</organism>
<comment type="caution">
    <text evidence="3">The sequence shown here is derived from an EMBL/GenBank/DDBJ whole genome shotgun (WGS) entry which is preliminary data.</text>
</comment>
<dbReference type="VEuPathDB" id="VectorBase:LOC119172886"/>
<dbReference type="Pfam" id="PF13843">
    <property type="entry name" value="DDE_Tnp_1_7"/>
    <property type="match status" value="2"/>
</dbReference>
<evidence type="ECO:0000313" key="3">
    <source>
        <dbReference type="EMBL" id="KAH8018817.1"/>
    </source>
</evidence>
<feature type="domain" description="PiggyBac transposable element-derived protein" evidence="2">
    <location>
        <begin position="208"/>
        <end position="292"/>
    </location>
</feature>
<dbReference type="EMBL" id="JABSTU010000010">
    <property type="protein sequence ID" value="KAH8018817.1"/>
    <property type="molecule type" value="Genomic_DNA"/>
</dbReference>
<feature type="domain" description="PiggyBac transposable element-derived protein" evidence="2">
    <location>
        <begin position="319"/>
        <end position="403"/>
    </location>
</feature>
<evidence type="ECO:0000259" key="2">
    <source>
        <dbReference type="Pfam" id="PF13843"/>
    </source>
</evidence>
<keyword evidence="4" id="KW-1185">Reference proteome</keyword>
<evidence type="ECO:0000313" key="4">
    <source>
        <dbReference type="Proteomes" id="UP000821866"/>
    </source>
</evidence>
<sequence length="406" mass="45953">MNNLFDAFNRKHPKEGLREGSKDFSILESTLQWLNNWEKDVKLGKVNPHNFLSQSTAEDIRNHARTRPRAVNSAVDQLFEAIMNGDVSDAELSDDEATDAQFVETETASDEEQGPTLHPAESETRHSDSDEPPPKKVKQVKWLAKAFDPGDTRCTYQPLGGSAPVEPLEYFANYFTEDVFEDLTKYTNIYALQNTGTELLCSVQEMKNEPRDTSSDDKFRKVRPVLDVIRSQCLQLEELEHHCIYEQMVAFSGRVPAKQVVKNKPNPVGVKIFVRCITDGLAHDFELYQGKGTCIDHEFSYLGLGLKGEKEIRKDELGSTDIKVTEAGDAALVRWKDNNLVTVASTQVSTGETKAVSRWSSSKKELIEVERPQAILEYNRDMSGVDKLDFIMSLYHIRAKTKKNDR</sequence>
<gene>
    <name evidence="3" type="ORF">HPB51_012321</name>
</gene>
<accession>A0A9J6DA36</accession>
<reference evidence="3" key="1">
    <citation type="journal article" date="2020" name="Cell">
        <title>Large-Scale Comparative Analyses of Tick Genomes Elucidate Their Genetic Diversity and Vector Capacities.</title>
        <authorList>
            <consortium name="Tick Genome and Microbiome Consortium (TIGMIC)"/>
            <person name="Jia N."/>
            <person name="Wang J."/>
            <person name="Shi W."/>
            <person name="Du L."/>
            <person name="Sun Y."/>
            <person name="Zhan W."/>
            <person name="Jiang J.F."/>
            <person name="Wang Q."/>
            <person name="Zhang B."/>
            <person name="Ji P."/>
            <person name="Bell-Sakyi L."/>
            <person name="Cui X.M."/>
            <person name="Yuan T.T."/>
            <person name="Jiang B.G."/>
            <person name="Yang W.F."/>
            <person name="Lam T.T."/>
            <person name="Chang Q.C."/>
            <person name="Ding S.J."/>
            <person name="Wang X.J."/>
            <person name="Zhu J.G."/>
            <person name="Ruan X.D."/>
            <person name="Zhao L."/>
            <person name="Wei J.T."/>
            <person name="Ye R.Z."/>
            <person name="Que T.C."/>
            <person name="Du C.H."/>
            <person name="Zhou Y.H."/>
            <person name="Cheng J.X."/>
            <person name="Dai P.F."/>
            <person name="Guo W.B."/>
            <person name="Han X.H."/>
            <person name="Huang E.J."/>
            <person name="Li L.F."/>
            <person name="Wei W."/>
            <person name="Gao Y.C."/>
            <person name="Liu J.Z."/>
            <person name="Shao H.Z."/>
            <person name="Wang X."/>
            <person name="Wang C.C."/>
            <person name="Yang T.C."/>
            <person name="Huo Q.B."/>
            <person name="Li W."/>
            <person name="Chen H.Y."/>
            <person name="Chen S.E."/>
            <person name="Zhou L.G."/>
            <person name="Ni X.B."/>
            <person name="Tian J.H."/>
            <person name="Sheng Y."/>
            <person name="Liu T."/>
            <person name="Pan Y.S."/>
            <person name="Xia L.Y."/>
            <person name="Li J."/>
            <person name="Zhao F."/>
            <person name="Cao W.C."/>
        </authorList>
    </citation>
    <scope>NUCLEOTIDE SEQUENCE</scope>
    <source>
        <strain evidence="3">Rmic-2018</strain>
    </source>
</reference>
<dbReference type="AlphaFoldDB" id="A0A9J6DA36"/>
<proteinExistence type="predicted"/>
<name>A0A9J6DA36_RHIMP</name>
<dbReference type="PANTHER" id="PTHR47272">
    <property type="entry name" value="DDE_TNP_1_7 DOMAIN-CONTAINING PROTEIN"/>
    <property type="match status" value="1"/>
</dbReference>